<accession>A0A0A9EVP9</accession>
<sequence>MDSGLWRSVHKRQRWLCF</sequence>
<reference evidence="1" key="2">
    <citation type="journal article" date="2015" name="Data Brief">
        <title>Shoot transcriptome of the giant reed, Arundo donax.</title>
        <authorList>
            <person name="Barrero R.A."/>
            <person name="Guerrero F.D."/>
            <person name="Moolhuijzen P."/>
            <person name="Goolsby J.A."/>
            <person name="Tidwell J."/>
            <person name="Bellgard S.E."/>
            <person name="Bellgard M.I."/>
        </authorList>
    </citation>
    <scope>NUCLEOTIDE SEQUENCE</scope>
    <source>
        <tissue evidence="1">Shoot tissue taken approximately 20 cm above the soil surface</tissue>
    </source>
</reference>
<proteinExistence type="predicted"/>
<organism evidence="1">
    <name type="scientific">Arundo donax</name>
    <name type="common">Giant reed</name>
    <name type="synonym">Donax arundinaceus</name>
    <dbReference type="NCBI Taxonomy" id="35708"/>
    <lineage>
        <taxon>Eukaryota</taxon>
        <taxon>Viridiplantae</taxon>
        <taxon>Streptophyta</taxon>
        <taxon>Embryophyta</taxon>
        <taxon>Tracheophyta</taxon>
        <taxon>Spermatophyta</taxon>
        <taxon>Magnoliopsida</taxon>
        <taxon>Liliopsida</taxon>
        <taxon>Poales</taxon>
        <taxon>Poaceae</taxon>
        <taxon>PACMAD clade</taxon>
        <taxon>Arundinoideae</taxon>
        <taxon>Arundineae</taxon>
        <taxon>Arundo</taxon>
    </lineage>
</organism>
<evidence type="ECO:0000313" key="1">
    <source>
        <dbReference type="EMBL" id="JAE03064.1"/>
    </source>
</evidence>
<reference evidence="1" key="1">
    <citation type="submission" date="2014-09" db="EMBL/GenBank/DDBJ databases">
        <authorList>
            <person name="Magalhaes I.L.F."/>
            <person name="Oliveira U."/>
            <person name="Santos F.R."/>
            <person name="Vidigal T.H.D.A."/>
            <person name="Brescovit A.D."/>
            <person name="Santos A.J."/>
        </authorList>
    </citation>
    <scope>NUCLEOTIDE SEQUENCE</scope>
    <source>
        <tissue evidence="1">Shoot tissue taken approximately 20 cm above the soil surface</tissue>
    </source>
</reference>
<name>A0A0A9EVP9_ARUDO</name>
<dbReference type="AlphaFoldDB" id="A0A0A9EVP9"/>
<protein>
    <submittedName>
        <fullName evidence="1">Uncharacterized protein</fullName>
    </submittedName>
</protein>
<dbReference type="EMBL" id="GBRH01194832">
    <property type="protein sequence ID" value="JAE03064.1"/>
    <property type="molecule type" value="Transcribed_RNA"/>
</dbReference>